<protein>
    <submittedName>
        <fullName evidence="3">Alkaline shock response membrane anchor protein AmaP</fullName>
    </submittedName>
</protein>
<keyword evidence="2" id="KW-1133">Transmembrane helix</keyword>
<feature type="compositionally biased region" description="Basic and acidic residues" evidence="1">
    <location>
        <begin position="222"/>
        <end position="231"/>
    </location>
</feature>
<dbReference type="Proteomes" id="UP000772566">
    <property type="component" value="Unassembled WGS sequence"/>
</dbReference>
<feature type="transmembrane region" description="Helical" evidence="2">
    <location>
        <begin position="7"/>
        <end position="29"/>
    </location>
</feature>
<gene>
    <name evidence="3" type="primary">amaP</name>
    <name evidence="3" type="ORF">HXK23_02695</name>
</gene>
<name>A0A930YT25_9ACTN</name>
<keyword evidence="2" id="KW-0472">Membrane</keyword>
<organism evidence="3 4">
    <name type="scientific">Lancefieldella parvula</name>
    <dbReference type="NCBI Taxonomy" id="1382"/>
    <lineage>
        <taxon>Bacteria</taxon>
        <taxon>Bacillati</taxon>
        <taxon>Actinomycetota</taxon>
        <taxon>Coriobacteriia</taxon>
        <taxon>Coriobacteriales</taxon>
        <taxon>Atopobiaceae</taxon>
        <taxon>Lancefieldella</taxon>
    </lineage>
</organism>
<feature type="transmembrane region" description="Helical" evidence="2">
    <location>
        <begin position="44"/>
        <end position="64"/>
    </location>
</feature>
<evidence type="ECO:0000256" key="1">
    <source>
        <dbReference type="SAM" id="MobiDB-lite"/>
    </source>
</evidence>
<reference evidence="3" key="1">
    <citation type="submission" date="2020-04" db="EMBL/GenBank/DDBJ databases">
        <title>Deep metagenomics examines the oral microbiome during advanced dental caries in children, revealing novel taxa and co-occurrences with host molecules.</title>
        <authorList>
            <person name="Baker J.L."/>
            <person name="Morton J.T."/>
            <person name="Dinis M."/>
            <person name="Alvarez R."/>
            <person name="Tran N.C."/>
            <person name="Knight R."/>
            <person name="Edlund A."/>
        </authorList>
    </citation>
    <scope>NUCLEOTIDE SEQUENCE</scope>
    <source>
        <strain evidence="3">JCVI_22A_bin.2</strain>
    </source>
</reference>
<comment type="caution">
    <text evidence="3">The sequence shown here is derived from an EMBL/GenBank/DDBJ whole genome shotgun (WGS) entry which is preliminary data.</text>
</comment>
<evidence type="ECO:0000313" key="3">
    <source>
        <dbReference type="EMBL" id="MBF4809122.1"/>
    </source>
</evidence>
<dbReference type="NCBIfam" id="NF033218">
    <property type="entry name" value="anchor_AmaP"/>
    <property type="match status" value="1"/>
</dbReference>
<dbReference type="AlphaFoldDB" id="A0A930YT25"/>
<accession>A0A930YT25</accession>
<feature type="compositionally biased region" description="Polar residues" evidence="1">
    <location>
        <begin position="199"/>
        <end position="212"/>
    </location>
</feature>
<dbReference type="EMBL" id="JABZGT010000119">
    <property type="protein sequence ID" value="MBF4809122.1"/>
    <property type="molecule type" value="Genomic_DNA"/>
</dbReference>
<sequence length="231" mass="24954">MSGFKRFCYILYVFASAFVFLALALTWFGPWTHQATNLLFNKPYLIALNACAAISIFGLVVVLFRALFIRKTVKLTVATVEGGTISVTKDAISSQAAHIIEEDGTCLAHRVNVQISKNNSVAVQIDILPKEPVDVTAKGSEFYNALQSGLAIVCGPCVSSINLSFIKPSSFSPKDEEGASLSQSKEVVPESEIVEEQSYEQPSTQAAAQQTGKDIRLSISEPDAKEVTDNG</sequence>
<proteinExistence type="predicted"/>
<evidence type="ECO:0000256" key="2">
    <source>
        <dbReference type="SAM" id="Phobius"/>
    </source>
</evidence>
<feature type="region of interest" description="Disordered" evidence="1">
    <location>
        <begin position="171"/>
        <end position="231"/>
    </location>
</feature>
<keyword evidence="2" id="KW-0812">Transmembrane</keyword>
<evidence type="ECO:0000313" key="4">
    <source>
        <dbReference type="Proteomes" id="UP000772566"/>
    </source>
</evidence>